<dbReference type="RefSeq" id="WP_183594848.1">
    <property type="nucleotide sequence ID" value="NZ_JACHWR010000004.1"/>
</dbReference>
<dbReference type="EMBL" id="JACHWR010000004">
    <property type="protein sequence ID" value="MBB3044822.1"/>
    <property type="molecule type" value="Genomic_DNA"/>
</dbReference>
<sequence>MSQVRRPDQSDGSDRQGVDRWMREVNHARERLQRSRQARGTRAEEQQLRAELIAALEEYAGALAASGLPLPYRLRDELALYRRLGDRS</sequence>
<keyword evidence="3" id="KW-1185">Reference proteome</keyword>
<evidence type="ECO:0000313" key="2">
    <source>
        <dbReference type="EMBL" id="MBB3044822.1"/>
    </source>
</evidence>
<evidence type="ECO:0000256" key="1">
    <source>
        <dbReference type="SAM" id="MobiDB-lite"/>
    </source>
</evidence>
<accession>A0A7W4Z3C7</accession>
<reference evidence="2 3" key="1">
    <citation type="submission" date="2020-08" db="EMBL/GenBank/DDBJ databases">
        <title>Sequencing the genomes of 1000 actinobacteria strains.</title>
        <authorList>
            <person name="Klenk H.-P."/>
        </authorList>
    </citation>
    <scope>NUCLEOTIDE SEQUENCE [LARGE SCALE GENOMIC DNA]</scope>
    <source>
        <strain evidence="2 3">DSM 105498</strain>
    </source>
</reference>
<comment type="caution">
    <text evidence="2">The sequence shown here is derived from an EMBL/GenBank/DDBJ whole genome shotgun (WGS) entry which is preliminary data.</text>
</comment>
<gene>
    <name evidence="2" type="ORF">FHU40_004675</name>
</gene>
<dbReference type="Proteomes" id="UP000589626">
    <property type="component" value="Unassembled WGS sequence"/>
</dbReference>
<name>A0A7W4Z3C7_9ACTN</name>
<evidence type="ECO:0000313" key="3">
    <source>
        <dbReference type="Proteomes" id="UP000589626"/>
    </source>
</evidence>
<proteinExistence type="predicted"/>
<feature type="region of interest" description="Disordered" evidence="1">
    <location>
        <begin position="1"/>
        <end position="21"/>
    </location>
</feature>
<organism evidence="2 3">
    <name type="scientific">Nocardioides soli</name>
    <dbReference type="NCBI Taxonomy" id="1036020"/>
    <lineage>
        <taxon>Bacteria</taxon>
        <taxon>Bacillati</taxon>
        <taxon>Actinomycetota</taxon>
        <taxon>Actinomycetes</taxon>
        <taxon>Propionibacteriales</taxon>
        <taxon>Nocardioidaceae</taxon>
        <taxon>Nocardioides</taxon>
    </lineage>
</organism>
<protein>
    <submittedName>
        <fullName evidence="2">Uncharacterized protein</fullName>
    </submittedName>
</protein>
<dbReference type="AlphaFoldDB" id="A0A7W4Z3C7"/>